<proteinExistence type="predicted"/>
<reference evidence="1 2" key="1">
    <citation type="journal article" date="2024" name="Science">
        <title>Giant polyketide synthase enzymes in the biosynthesis of giant marine polyether toxins.</title>
        <authorList>
            <person name="Fallon T.R."/>
            <person name="Shende V.V."/>
            <person name="Wierzbicki I.H."/>
            <person name="Pendleton A.L."/>
            <person name="Watervoot N.F."/>
            <person name="Auber R.P."/>
            <person name="Gonzalez D.J."/>
            <person name="Wisecaver J.H."/>
            <person name="Moore B.S."/>
        </authorList>
    </citation>
    <scope>NUCLEOTIDE SEQUENCE [LARGE SCALE GENOMIC DNA]</scope>
    <source>
        <strain evidence="1 2">12B1</strain>
    </source>
</reference>
<organism evidence="1 2">
    <name type="scientific">Prymnesium parvum</name>
    <name type="common">Toxic golden alga</name>
    <dbReference type="NCBI Taxonomy" id="97485"/>
    <lineage>
        <taxon>Eukaryota</taxon>
        <taxon>Haptista</taxon>
        <taxon>Haptophyta</taxon>
        <taxon>Prymnesiophyceae</taxon>
        <taxon>Prymnesiales</taxon>
        <taxon>Prymnesiaceae</taxon>
        <taxon>Prymnesium</taxon>
    </lineage>
</organism>
<comment type="caution">
    <text evidence="1">The sequence shown here is derived from an EMBL/GenBank/DDBJ whole genome shotgun (WGS) entry which is preliminary data.</text>
</comment>
<accession>A0AB34K1V5</accession>
<protein>
    <submittedName>
        <fullName evidence="1">Uncharacterized protein</fullName>
    </submittedName>
</protein>
<keyword evidence="2" id="KW-1185">Reference proteome</keyword>
<evidence type="ECO:0000313" key="1">
    <source>
        <dbReference type="EMBL" id="KAL1527051.1"/>
    </source>
</evidence>
<evidence type="ECO:0000313" key="2">
    <source>
        <dbReference type="Proteomes" id="UP001515480"/>
    </source>
</evidence>
<dbReference type="EMBL" id="JBGBPQ010000003">
    <property type="protein sequence ID" value="KAL1527051.1"/>
    <property type="molecule type" value="Genomic_DNA"/>
</dbReference>
<sequence>MARGATPRWCDGVRREIWVGPARGEGARRQQGDKGRRKAAAAVSIQMNWHDAVAPQFGPHDGDLSTMEWYEKTLKLAAEDDEEREQFEQIIRSWSKQLQLLLEIAASVVSPIS</sequence>
<dbReference type="Proteomes" id="UP001515480">
    <property type="component" value="Unassembled WGS sequence"/>
</dbReference>
<dbReference type="AlphaFoldDB" id="A0AB34K1V5"/>
<gene>
    <name evidence="1" type="ORF">AB1Y20_015736</name>
</gene>
<name>A0AB34K1V5_PRYPA</name>